<evidence type="ECO:0000313" key="5">
    <source>
        <dbReference type="Proteomes" id="UP000638848"/>
    </source>
</evidence>
<dbReference type="InterPro" id="IPR036196">
    <property type="entry name" value="Ptyr_pPase_sf"/>
</dbReference>
<reference evidence="4" key="1">
    <citation type="journal article" date="2014" name="Int. J. Syst. Evol. Microbiol.">
        <title>Complete genome sequence of Corynebacterium casei LMG S-19264T (=DSM 44701T), isolated from a smear-ripened cheese.</title>
        <authorList>
            <consortium name="US DOE Joint Genome Institute (JGI-PGF)"/>
            <person name="Walter F."/>
            <person name="Albersmeier A."/>
            <person name="Kalinowski J."/>
            <person name="Ruckert C."/>
        </authorList>
    </citation>
    <scope>NUCLEOTIDE SEQUENCE</scope>
    <source>
        <strain evidence="4">CGMCC 1.12187</strain>
    </source>
</reference>
<dbReference type="Proteomes" id="UP000638848">
    <property type="component" value="Unassembled WGS sequence"/>
</dbReference>
<dbReference type="EMBL" id="BMEQ01000057">
    <property type="protein sequence ID" value="GGG72294.1"/>
    <property type="molecule type" value="Genomic_DNA"/>
</dbReference>
<accession>A0A917HAL1</accession>
<dbReference type="Gene3D" id="3.40.50.2300">
    <property type="match status" value="1"/>
</dbReference>
<name>A0A917HAL1_9MICC</name>
<proteinExistence type="predicted"/>
<dbReference type="InterPro" id="IPR023485">
    <property type="entry name" value="Ptyr_pPase"/>
</dbReference>
<dbReference type="SUPFAM" id="SSF52788">
    <property type="entry name" value="Phosphotyrosine protein phosphatases I"/>
    <property type="match status" value="1"/>
</dbReference>
<dbReference type="PANTHER" id="PTHR43428">
    <property type="entry name" value="ARSENATE REDUCTASE"/>
    <property type="match status" value="1"/>
</dbReference>
<evidence type="ECO:0000259" key="3">
    <source>
        <dbReference type="SMART" id="SM00226"/>
    </source>
</evidence>
<feature type="compositionally biased region" description="Polar residues" evidence="2">
    <location>
        <begin position="8"/>
        <end position="19"/>
    </location>
</feature>
<dbReference type="Pfam" id="PF21234">
    <property type="entry name" value="Phosphatase-like_N"/>
    <property type="match status" value="1"/>
</dbReference>
<protein>
    <submittedName>
        <fullName evidence="4">Low molecular weight phosphatase family protein</fullName>
    </submittedName>
</protein>
<dbReference type="NCBIfam" id="NF046112">
    <property type="entry name" value="MSMEG_6209_Nter"/>
    <property type="match status" value="1"/>
</dbReference>
<keyword evidence="1" id="KW-0059">Arsenical resistance</keyword>
<evidence type="ECO:0000313" key="4">
    <source>
        <dbReference type="EMBL" id="GGG72294.1"/>
    </source>
</evidence>
<comment type="caution">
    <text evidence="4">The sequence shown here is derived from an EMBL/GenBank/DDBJ whole genome shotgun (WGS) entry which is preliminary data.</text>
</comment>
<feature type="region of interest" description="Disordered" evidence="2">
    <location>
        <begin position="1"/>
        <end position="21"/>
    </location>
</feature>
<dbReference type="SMART" id="SM00226">
    <property type="entry name" value="LMWPc"/>
    <property type="match status" value="1"/>
</dbReference>
<organism evidence="4 5">
    <name type="scientific">Kocuria dechangensis</name>
    <dbReference type="NCBI Taxonomy" id="1176249"/>
    <lineage>
        <taxon>Bacteria</taxon>
        <taxon>Bacillati</taxon>
        <taxon>Actinomycetota</taxon>
        <taxon>Actinomycetes</taxon>
        <taxon>Micrococcales</taxon>
        <taxon>Micrococcaceae</taxon>
        <taxon>Kocuria</taxon>
    </lineage>
</organism>
<evidence type="ECO:0000256" key="2">
    <source>
        <dbReference type="SAM" id="MobiDB-lite"/>
    </source>
</evidence>
<feature type="domain" description="Phosphotyrosine protein phosphatase I" evidence="3">
    <location>
        <begin position="97"/>
        <end position="222"/>
    </location>
</feature>
<reference evidence="4" key="2">
    <citation type="submission" date="2020-09" db="EMBL/GenBank/DDBJ databases">
        <authorList>
            <person name="Sun Q."/>
            <person name="Zhou Y."/>
        </authorList>
    </citation>
    <scope>NUCLEOTIDE SEQUENCE</scope>
    <source>
        <strain evidence="4">CGMCC 1.12187</strain>
    </source>
</reference>
<dbReference type="AlphaFoldDB" id="A0A917HAL1"/>
<dbReference type="Gene3D" id="1.10.8.1060">
    <property type="entry name" value="Corynebacterium glutamicum thioredoxin-dependent arsenate reductase, N-terminal domain"/>
    <property type="match status" value="1"/>
</dbReference>
<sequence length="233" mass="24807">MNEPTDPKNPTGSTESAQPLDTRVLTRTAEHLADRYAGVFSPDLVERMVFESYAALSRTARVRTHLAGLAGHFAADRLAALAHTRNAGAGPQQYAVPQVLFLGEHDTGRAQIAAALLADHAGETITVRSAGLLPGAALEPLVVAALAERGIGTEDLYPKPVTEDVVAGADWVITFGTLHGIPVPAGATHQDWDVEGVLEADPDMVHAVVEELENRVQALYEQIRARPPAHLRG</sequence>
<dbReference type="Pfam" id="PF01451">
    <property type="entry name" value="LMWPc"/>
    <property type="match status" value="1"/>
</dbReference>
<dbReference type="PANTHER" id="PTHR43428:SF1">
    <property type="entry name" value="ARSENATE REDUCTASE"/>
    <property type="match status" value="1"/>
</dbReference>
<dbReference type="GO" id="GO:0046685">
    <property type="term" value="P:response to arsenic-containing substance"/>
    <property type="evidence" value="ECO:0007669"/>
    <property type="project" value="UniProtKB-KW"/>
</dbReference>
<keyword evidence="5" id="KW-1185">Reference proteome</keyword>
<evidence type="ECO:0000256" key="1">
    <source>
        <dbReference type="ARBA" id="ARBA00022849"/>
    </source>
</evidence>
<gene>
    <name evidence="4" type="ORF">GCM10011374_41350</name>
</gene>
<dbReference type="InterPro" id="IPR048716">
    <property type="entry name" value="Phosphatase-like_N"/>
</dbReference>